<dbReference type="RefSeq" id="WP_099108951.1">
    <property type="nucleotide sequence ID" value="NZ_CAWNRH010000159.1"/>
</dbReference>
<organism evidence="2 3">
    <name type="scientific">Xenorhabdus stockiae</name>
    <dbReference type="NCBI Taxonomy" id="351614"/>
    <lineage>
        <taxon>Bacteria</taxon>
        <taxon>Pseudomonadati</taxon>
        <taxon>Pseudomonadota</taxon>
        <taxon>Gammaproteobacteria</taxon>
        <taxon>Enterobacterales</taxon>
        <taxon>Morganellaceae</taxon>
        <taxon>Xenorhabdus</taxon>
    </lineage>
</organism>
<sequence length="206" mass="22658">MKSKSIEKKVESFSEDIFHACSMKVPSSSEKIRLQHGEHGGSCVFFNPTGTDTRFGLTDGINGTMYLASDPLTAMKEVFQGKLGIRESDLENFYIGIVVIEKDLKLLDTTKLIKKTSLTLNDMTTSSRKTTQLLAKKVHVAGLNGIKFSSNVTTEECFALWHDVPDGTGIAVTKAYSIQRLSEFEYQGEAVADILVEQLGIPVEEG</sequence>
<accession>A0A2D0KSW5</accession>
<evidence type="ECO:0000313" key="3">
    <source>
        <dbReference type="Proteomes" id="UP000222366"/>
    </source>
</evidence>
<dbReference type="AlphaFoldDB" id="A0A2D0KSW5"/>
<name>A0A2D0KSW5_9GAMM</name>
<gene>
    <name evidence="2" type="ORF">Xsto_01125</name>
</gene>
<dbReference type="EMBL" id="NJAJ01000008">
    <property type="protein sequence ID" value="PHM66514.1"/>
    <property type="molecule type" value="Genomic_DNA"/>
</dbReference>
<evidence type="ECO:0000259" key="1">
    <source>
        <dbReference type="Pfam" id="PF08808"/>
    </source>
</evidence>
<feature type="domain" description="RES" evidence="1">
    <location>
        <begin position="54"/>
        <end position="172"/>
    </location>
</feature>
<evidence type="ECO:0000313" key="2">
    <source>
        <dbReference type="EMBL" id="PHM66514.1"/>
    </source>
</evidence>
<reference evidence="2 3" key="1">
    <citation type="journal article" date="2017" name="Nat. Microbiol.">
        <title>Natural product diversity associated with the nematode symbionts Photorhabdus and Xenorhabdus.</title>
        <authorList>
            <person name="Tobias N.J."/>
            <person name="Wolff H."/>
            <person name="Djahanschiri B."/>
            <person name="Grundmann F."/>
            <person name="Kronenwerth M."/>
            <person name="Shi Y.M."/>
            <person name="Simonyi S."/>
            <person name="Grun P."/>
            <person name="Shapiro-Ilan D."/>
            <person name="Pidot S.J."/>
            <person name="Stinear T.P."/>
            <person name="Ebersberger I."/>
            <person name="Bode H.B."/>
        </authorList>
    </citation>
    <scope>NUCLEOTIDE SEQUENCE [LARGE SCALE GENOMIC DNA]</scope>
    <source>
        <strain evidence="2 3">DSM 17904</strain>
    </source>
</reference>
<proteinExistence type="predicted"/>
<dbReference type="Pfam" id="PF08808">
    <property type="entry name" value="RES"/>
    <property type="match status" value="1"/>
</dbReference>
<comment type="caution">
    <text evidence="2">The sequence shown here is derived from an EMBL/GenBank/DDBJ whole genome shotgun (WGS) entry which is preliminary data.</text>
</comment>
<dbReference type="Proteomes" id="UP000222366">
    <property type="component" value="Unassembled WGS sequence"/>
</dbReference>
<keyword evidence="3" id="KW-1185">Reference proteome</keyword>
<protein>
    <recommendedName>
        <fullName evidence="1">RES domain-containing protein</fullName>
    </recommendedName>
</protein>
<dbReference type="InterPro" id="IPR014914">
    <property type="entry name" value="RES_dom"/>
</dbReference>